<keyword evidence="4" id="KW-1185">Reference proteome</keyword>
<accession>A0A239ETR1</accession>
<dbReference type="PANTHER" id="PTHR42928:SF5">
    <property type="entry name" value="BLR1237 PROTEIN"/>
    <property type="match status" value="1"/>
</dbReference>
<dbReference type="Gene3D" id="3.40.190.150">
    <property type="entry name" value="Bordetella uptake gene, domain 1"/>
    <property type="match status" value="1"/>
</dbReference>
<dbReference type="Gene3D" id="3.40.190.10">
    <property type="entry name" value="Periplasmic binding protein-like II"/>
    <property type="match status" value="1"/>
</dbReference>
<keyword evidence="2" id="KW-0732">Signal</keyword>
<dbReference type="CDD" id="cd13578">
    <property type="entry name" value="PBP2_Bug27"/>
    <property type="match status" value="1"/>
</dbReference>
<dbReference type="PIRSF" id="PIRSF017082">
    <property type="entry name" value="YflP"/>
    <property type="match status" value="1"/>
</dbReference>
<protein>
    <submittedName>
        <fullName evidence="3">Tripartite-type tricarboxylate transporter, receptor component TctC</fullName>
    </submittedName>
</protein>
<dbReference type="Proteomes" id="UP000198284">
    <property type="component" value="Unassembled WGS sequence"/>
</dbReference>
<keyword evidence="3" id="KW-0675">Receptor</keyword>
<dbReference type="RefSeq" id="WP_089398527.1">
    <property type="nucleotide sequence ID" value="NZ_FZOT01000003.1"/>
</dbReference>
<feature type="signal peptide" evidence="2">
    <location>
        <begin position="1"/>
        <end position="22"/>
    </location>
</feature>
<name>A0A239ETR1_9BURK</name>
<comment type="similarity">
    <text evidence="1">Belongs to the UPF0065 (bug) family.</text>
</comment>
<dbReference type="SUPFAM" id="SSF53850">
    <property type="entry name" value="Periplasmic binding protein-like II"/>
    <property type="match status" value="1"/>
</dbReference>
<evidence type="ECO:0000313" key="3">
    <source>
        <dbReference type="EMBL" id="SNS47801.1"/>
    </source>
</evidence>
<gene>
    <name evidence="3" type="ORF">SAMN06265795_1034</name>
</gene>
<reference evidence="3 4" key="1">
    <citation type="submission" date="2017-06" db="EMBL/GenBank/DDBJ databases">
        <authorList>
            <person name="Kim H.J."/>
            <person name="Triplett B.A."/>
        </authorList>
    </citation>
    <scope>NUCLEOTIDE SEQUENCE [LARGE SCALE GENOMIC DNA]</scope>
    <source>
        <strain evidence="3 4">U15</strain>
    </source>
</reference>
<evidence type="ECO:0000256" key="1">
    <source>
        <dbReference type="ARBA" id="ARBA00006987"/>
    </source>
</evidence>
<dbReference type="PANTHER" id="PTHR42928">
    <property type="entry name" value="TRICARBOXYLATE-BINDING PROTEIN"/>
    <property type="match status" value="1"/>
</dbReference>
<dbReference type="OrthoDB" id="8678477at2"/>
<sequence length="328" mass="34304">MKFRRFAAVAAMAFATLGPAQAQNYPTKPITIIVPFTPGGTTDILARLVGAELSKNWGQPVIVENRPGAAGNTGGAIAAKAAPDGYTMFMGTVGTHAINPALYAKMPYDHLRDFTPISLVASVPNVLAINSGFAEKNRIGDVPALISYMRAHPGEINFASSGAGTSIHLSGELFKAKTHTQMVHVPYKGSAPAVSDLVGGQVQIMFDNLPSSIGHIKTGKLKALAVTTTKPVPALPGVPTVASYGGELADFEAGSWFGLFVPAATPAPVVNKLSNEVAKIVALPEIREKILGQGAEPVGSKSDEFASYIRSETKKWAEVVKVSGARAE</sequence>
<evidence type="ECO:0000256" key="2">
    <source>
        <dbReference type="SAM" id="SignalP"/>
    </source>
</evidence>
<dbReference type="InterPro" id="IPR005064">
    <property type="entry name" value="BUG"/>
</dbReference>
<dbReference type="AlphaFoldDB" id="A0A239ETR1"/>
<proteinExistence type="inferred from homology"/>
<dbReference type="Pfam" id="PF03401">
    <property type="entry name" value="TctC"/>
    <property type="match status" value="1"/>
</dbReference>
<dbReference type="EMBL" id="FZOT01000003">
    <property type="protein sequence ID" value="SNS47801.1"/>
    <property type="molecule type" value="Genomic_DNA"/>
</dbReference>
<feature type="chain" id="PRO_5012624770" evidence="2">
    <location>
        <begin position="23"/>
        <end position="328"/>
    </location>
</feature>
<organism evidence="3 4">
    <name type="scientific">Noviherbaspirillum humi</name>
    <dbReference type="NCBI Taxonomy" id="1688639"/>
    <lineage>
        <taxon>Bacteria</taxon>
        <taxon>Pseudomonadati</taxon>
        <taxon>Pseudomonadota</taxon>
        <taxon>Betaproteobacteria</taxon>
        <taxon>Burkholderiales</taxon>
        <taxon>Oxalobacteraceae</taxon>
        <taxon>Noviherbaspirillum</taxon>
    </lineage>
</organism>
<evidence type="ECO:0000313" key="4">
    <source>
        <dbReference type="Proteomes" id="UP000198284"/>
    </source>
</evidence>
<dbReference type="InterPro" id="IPR042100">
    <property type="entry name" value="Bug_dom1"/>
</dbReference>